<dbReference type="Proteomes" id="UP000000238">
    <property type="component" value="Chromosome"/>
</dbReference>
<sequence>MLRTFANEHEKGGIRDLLMITLRALEQVTDNEEDMLQALMAVICATDCLDESEVIADLAFASLMAVMNAVTDRCPSPNRLAEISIWVDEQLGLALEAGVDTMRLRRIIQCATYARLEIREDVIFRINEKEVEDSPPFIGVPTTESMARAILELVEINGCKTEWDLLQVLTHLGAQMPEGATALYVPALLDLEAPWRDCAALLAMDPIRKNRQSAIEAWLSPECQTLANETDLARLVAARKWLPEEDRELIDIVVKGLQRLRVGGAVTPSSKAEILGGYVSPFDSQGAFYAVLALRHEDAWKIWSARLQQGVGVTKGGVLVFPDFESLEHHIEGGKHHFHLGELSLFTLQKIIRHFLLKNRDSGTLPAPELLWLISHVEGEWSLPDAINMEGIIEMLTDAGELPADQWDFAQDMRSLTQPWLRSEWTNERPTSEALILEYLEPQRESWLERCALLACFLHERKGRRKEIELLRQAAASIASGKPLINVSLIREMAESAFHWEGAPVQWHDMPSEIAKTIRRQIY</sequence>
<evidence type="ECO:0000313" key="1">
    <source>
        <dbReference type="EMBL" id="ABC27503.1"/>
    </source>
</evidence>
<accession>Q2SPC1</accession>
<dbReference type="eggNOG" id="COG3322">
    <property type="taxonomic scope" value="Bacteria"/>
</dbReference>
<organism evidence="1 2">
    <name type="scientific">Hahella chejuensis (strain KCTC 2396)</name>
    <dbReference type="NCBI Taxonomy" id="349521"/>
    <lineage>
        <taxon>Bacteria</taxon>
        <taxon>Pseudomonadati</taxon>
        <taxon>Pseudomonadota</taxon>
        <taxon>Gammaproteobacteria</taxon>
        <taxon>Oceanospirillales</taxon>
        <taxon>Hahellaceae</taxon>
        <taxon>Hahella</taxon>
    </lineage>
</organism>
<protein>
    <submittedName>
        <fullName evidence="1">Uncharacterized protein</fullName>
    </submittedName>
</protein>
<dbReference type="HOGENOM" id="CLU_520503_0_0_6"/>
<gene>
    <name evidence="1" type="ordered locus">HCH_00600</name>
</gene>
<dbReference type="EMBL" id="CP000155">
    <property type="protein sequence ID" value="ABC27503.1"/>
    <property type="molecule type" value="Genomic_DNA"/>
</dbReference>
<proteinExistence type="predicted"/>
<dbReference type="STRING" id="349521.HCH_00600"/>
<keyword evidence="2" id="KW-1185">Reference proteome</keyword>
<evidence type="ECO:0000313" key="2">
    <source>
        <dbReference type="Proteomes" id="UP000000238"/>
    </source>
</evidence>
<dbReference type="AlphaFoldDB" id="Q2SPC1"/>
<name>Q2SPC1_HAHCH</name>
<reference evidence="1 2" key="1">
    <citation type="journal article" date="2005" name="Nucleic Acids Res.">
        <title>Genomic blueprint of Hahella chejuensis, a marine microbe producing an algicidal agent.</title>
        <authorList>
            <person name="Jeong H."/>
            <person name="Yim J.H."/>
            <person name="Lee C."/>
            <person name="Choi S.-H."/>
            <person name="Park Y.K."/>
            <person name="Yoon S.H."/>
            <person name="Hur C.-G."/>
            <person name="Kang H.-Y."/>
            <person name="Kim D."/>
            <person name="Lee H.H."/>
            <person name="Park K.H."/>
            <person name="Park S.-H."/>
            <person name="Park H.-S."/>
            <person name="Lee H.K."/>
            <person name="Oh T.K."/>
            <person name="Kim J.F."/>
        </authorList>
    </citation>
    <scope>NUCLEOTIDE SEQUENCE [LARGE SCALE GENOMIC DNA]</scope>
    <source>
        <strain evidence="1 2">KCTC 2396</strain>
    </source>
</reference>
<dbReference type="KEGG" id="hch:HCH_00600"/>